<evidence type="ECO:0000256" key="2">
    <source>
        <dbReference type="ARBA" id="ARBA00022448"/>
    </source>
</evidence>
<protein>
    <submittedName>
        <fullName evidence="11">Chloride channel protein EriC</fullName>
    </submittedName>
</protein>
<dbReference type="InterPro" id="IPR050368">
    <property type="entry name" value="ClC-type_chloride_channel"/>
</dbReference>
<evidence type="ECO:0000256" key="1">
    <source>
        <dbReference type="ARBA" id="ARBA00004141"/>
    </source>
</evidence>
<keyword evidence="8" id="KW-0868">Chloride</keyword>
<feature type="transmembrane region" description="Helical" evidence="10">
    <location>
        <begin position="229"/>
        <end position="248"/>
    </location>
</feature>
<feature type="transmembrane region" description="Helical" evidence="10">
    <location>
        <begin position="197"/>
        <end position="217"/>
    </location>
</feature>
<feature type="transmembrane region" description="Helical" evidence="10">
    <location>
        <begin position="294"/>
        <end position="313"/>
    </location>
</feature>
<dbReference type="OrthoDB" id="3261015at2"/>
<dbReference type="PANTHER" id="PTHR43427:SF6">
    <property type="entry name" value="CHLORIDE CHANNEL PROTEIN CLC-E"/>
    <property type="match status" value="1"/>
</dbReference>
<reference evidence="11 12" key="1">
    <citation type="journal article" date="2015" name="Genome Announc.">
        <title>Complete Genome Sequence of the Type Strain Corynebacterium testudinoris DSM 44614, Recovered from Necrotic Lesions in the Mouth of a Tortoise.</title>
        <authorList>
            <person name="Ruckert C."/>
            <person name="Kriete M."/>
            <person name="Jaenicke S."/>
            <person name="Winkler A."/>
            <person name="Tauch A."/>
        </authorList>
    </citation>
    <scope>NUCLEOTIDE SEQUENCE [LARGE SCALE GENOMIC DNA]</scope>
    <source>
        <strain evidence="11 12">DSM 44614</strain>
    </source>
</reference>
<dbReference type="Pfam" id="PF00654">
    <property type="entry name" value="Voltage_CLC"/>
    <property type="match status" value="1"/>
</dbReference>
<keyword evidence="6 10" id="KW-0472">Membrane</keyword>
<evidence type="ECO:0000256" key="5">
    <source>
        <dbReference type="ARBA" id="ARBA00023065"/>
    </source>
</evidence>
<dbReference type="STRING" id="136857.CTEST_04680"/>
<gene>
    <name evidence="11" type="ORF">CTEST_04680</name>
</gene>
<dbReference type="PATRIC" id="fig|136857.5.peg.930"/>
<dbReference type="PRINTS" id="PR00762">
    <property type="entry name" value="CLCHANNEL"/>
</dbReference>
<feature type="transmembrane region" description="Helical" evidence="10">
    <location>
        <begin position="158"/>
        <end position="177"/>
    </location>
</feature>
<dbReference type="KEGG" id="cted:CTEST_04680"/>
<evidence type="ECO:0000256" key="7">
    <source>
        <dbReference type="ARBA" id="ARBA00023173"/>
    </source>
</evidence>
<feature type="transmembrane region" description="Helical" evidence="10">
    <location>
        <begin position="34"/>
        <end position="51"/>
    </location>
</feature>
<evidence type="ECO:0000256" key="8">
    <source>
        <dbReference type="ARBA" id="ARBA00023214"/>
    </source>
</evidence>
<dbReference type="InterPro" id="IPR014743">
    <property type="entry name" value="Cl-channel_core"/>
</dbReference>
<feature type="transmembrane region" description="Helical" evidence="10">
    <location>
        <begin position="122"/>
        <end position="146"/>
    </location>
</feature>
<evidence type="ECO:0000256" key="6">
    <source>
        <dbReference type="ARBA" id="ARBA00023136"/>
    </source>
</evidence>
<dbReference type="GO" id="GO:0034707">
    <property type="term" value="C:chloride channel complex"/>
    <property type="evidence" value="ECO:0007669"/>
    <property type="project" value="UniProtKB-KW"/>
</dbReference>
<keyword evidence="4 10" id="KW-1133">Transmembrane helix</keyword>
<keyword evidence="5" id="KW-0406">Ion transport</keyword>
<evidence type="ECO:0000256" key="10">
    <source>
        <dbReference type="SAM" id="Phobius"/>
    </source>
</evidence>
<keyword evidence="7" id="KW-0869">Chloride channel</keyword>
<evidence type="ECO:0000313" key="12">
    <source>
        <dbReference type="Proteomes" id="UP000035540"/>
    </source>
</evidence>
<reference evidence="12" key="2">
    <citation type="submission" date="2015-05" db="EMBL/GenBank/DDBJ databases">
        <title>Complete genome sequence of Corynebacterium testudinoris DSM 44614, recovered from necrotic lesions in the mouth of a tortoise.</title>
        <authorList>
            <person name="Ruckert C."/>
            <person name="Albersmeier A."/>
            <person name="Winkler A."/>
            <person name="Tauch A."/>
        </authorList>
    </citation>
    <scope>NUCLEOTIDE SEQUENCE [LARGE SCALE GENOMIC DNA]</scope>
    <source>
        <strain evidence="12">DSM 44614</strain>
    </source>
</reference>
<dbReference type="Gene3D" id="1.10.3080.10">
    <property type="entry name" value="Clc chloride channel"/>
    <property type="match status" value="1"/>
</dbReference>
<dbReference type="AlphaFoldDB" id="A0A0G3H938"/>
<comment type="subcellular location">
    <subcellularLocation>
        <location evidence="1">Membrane</location>
        <topology evidence="1">Multi-pass membrane protein</topology>
    </subcellularLocation>
</comment>
<evidence type="ECO:0000313" key="11">
    <source>
        <dbReference type="EMBL" id="AKK08383.1"/>
    </source>
</evidence>
<name>A0A0G3H938_9CORY</name>
<evidence type="ECO:0000256" key="9">
    <source>
        <dbReference type="ARBA" id="ARBA00023303"/>
    </source>
</evidence>
<dbReference type="PANTHER" id="PTHR43427">
    <property type="entry name" value="CHLORIDE CHANNEL PROTEIN CLC-E"/>
    <property type="match status" value="1"/>
</dbReference>
<evidence type="ECO:0000256" key="3">
    <source>
        <dbReference type="ARBA" id="ARBA00022692"/>
    </source>
</evidence>
<dbReference type="Proteomes" id="UP000035540">
    <property type="component" value="Chromosome"/>
</dbReference>
<dbReference type="RefSeq" id="WP_047252751.1">
    <property type="nucleotide sequence ID" value="NZ_CP011545.1"/>
</dbReference>
<keyword evidence="2" id="KW-0813">Transport</keyword>
<dbReference type="SUPFAM" id="SSF81340">
    <property type="entry name" value="Clc chloride channel"/>
    <property type="match status" value="1"/>
</dbReference>
<dbReference type="EMBL" id="CP011545">
    <property type="protein sequence ID" value="AKK08383.1"/>
    <property type="molecule type" value="Genomic_DNA"/>
</dbReference>
<keyword evidence="12" id="KW-1185">Reference proteome</keyword>
<evidence type="ECO:0000256" key="4">
    <source>
        <dbReference type="ARBA" id="ARBA00022989"/>
    </source>
</evidence>
<feature type="transmembrane region" description="Helical" evidence="10">
    <location>
        <begin position="343"/>
        <end position="368"/>
    </location>
</feature>
<accession>A0A0G3H938</accession>
<sequence>MRLAVAVVTGGIAAGIIGAAMTWLVHLIQSFHGWWWALAGGFLAGLGWWWLRRSGPVRHIEDSLHTGSPLPLGRSLIDALLQILAVASGLSLGKEQAPRQGAAALTSTIAGWVRLSPEQRGIVVAASAGAGLAAVYNVPLAGLLFTLEILPVRRSWRLLIIATTTTALATIVSWLLLGRRPIYQFPNVDFSWSIVAWALLAIPLAAILGSGFLWLIARAQRFATFDPRWLPLTVAAATGIVIGVSHLIPDVTGNGEVILQTAFTADSPLWLFAALLLIKPLLTGLSLSSGAVGGTLTPAMAIGAALGGFVGVACGMDTPLVAACALVGAAGVLAVVQRAPYFAAFIAWELTWAPWWILPLLVVVAWAAHRLAMHFPPSHAPAHKA</sequence>
<proteinExistence type="predicted"/>
<dbReference type="InterPro" id="IPR001807">
    <property type="entry name" value="ClC"/>
</dbReference>
<dbReference type="GO" id="GO:0005254">
    <property type="term" value="F:chloride channel activity"/>
    <property type="evidence" value="ECO:0007669"/>
    <property type="project" value="UniProtKB-KW"/>
</dbReference>
<feature type="transmembrane region" description="Helical" evidence="10">
    <location>
        <begin position="319"/>
        <end position="336"/>
    </location>
</feature>
<keyword evidence="3 10" id="KW-0812">Transmembrane</keyword>
<organism evidence="11 12">
    <name type="scientific">Corynebacterium testudinoris</name>
    <dbReference type="NCBI Taxonomy" id="136857"/>
    <lineage>
        <taxon>Bacteria</taxon>
        <taxon>Bacillati</taxon>
        <taxon>Actinomycetota</taxon>
        <taxon>Actinomycetes</taxon>
        <taxon>Mycobacteriales</taxon>
        <taxon>Corynebacteriaceae</taxon>
        <taxon>Corynebacterium</taxon>
    </lineage>
</organism>
<keyword evidence="9" id="KW-0407">Ion channel</keyword>